<accession>A0A7J7M320</accession>
<dbReference type="GO" id="GO:0010073">
    <property type="term" value="P:meristem maintenance"/>
    <property type="evidence" value="ECO:0007669"/>
    <property type="project" value="InterPro"/>
</dbReference>
<feature type="domain" description="Aminotransferase-like plant mobile" evidence="1">
    <location>
        <begin position="2"/>
        <end position="54"/>
    </location>
</feature>
<dbReference type="EMBL" id="JACGCM010001798">
    <property type="protein sequence ID" value="KAF6149247.1"/>
    <property type="molecule type" value="Genomic_DNA"/>
</dbReference>
<dbReference type="Proteomes" id="UP000541444">
    <property type="component" value="Unassembled WGS sequence"/>
</dbReference>
<comment type="caution">
    <text evidence="2">The sequence shown here is derived from an EMBL/GenBank/DDBJ whole genome shotgun (WGS) entry which is preliminary data.</text>
</comment>
<dbReference type="InterPro" id="IPR019557">
    <property type="entry name" value="AminoTfrase-like_pln_mobile"/>
</dbReference>
<evidence type="ECO:0000313" key="2">
    <source>
        <dbReference type="EMBL" id="KAF6149247.1"/>
    </source>
</evidence>
<dbReference type="PANTHER" id="PTHR46033:SF8">
    <property type="entry name" value="PROTEIN MAINTENANCE OF MERISTEMS-LIKE"/>
    <property type="match status" value="1"/>
</dbReference>
<organism evidence="2 3">
    <name type="scientific">Kingdonia uniflora</name>
    <dbReference type="NCBI Taxonomy" id="39325"/>
    <lineage>
        <taxon>Eukaryota</taxon>
        <taxon>Viridiplantae</taxon>
        <taxon>Streptophyta</taxon>
        <taxon>Embryophyta</taxon>
        <taxon>Tracheophyta</taxon>
        <taxon>Spermatophyta</taxon>
        <taxon>Magnoliopsida</taxon>
        <taxon>Ranunculales</taxon>
        <taxon>Circaeasteraceae</taxon>
        <taxon>Kingdonia</taxon>
    </lineage>
</organism>
<dbReference type="Pfam" id="PF10536">
    <property type="entry name" value="PMD"/>
    <property type="match status" value="1"/>
</dbReference>
<protein>
    <recommendedName>
        <fullName evidence="1">Aminotransferase-like plant mobile domain-containing protein</fullName>
    </recommendedName>
</protein>
<evidence type="ECO:0000259" key="1">
    <source>
        <dbReference type="Pfam" id="PF10536"/>
    </source>
</evidence>
<name>A0A7J7M320_9MAGN</name>
<keyword evidence="3" id="KW-1185">Reference proteome</keyword>
<dbReference type="PANTHER" id="PTHR46033">
    <property type="entry name" value="PROTEIN MAIN-LIKE 2"/>
    <property type="match status" value="1"/>
</dbReference>
<evidence type="ECO:0000313" key="3">
    <source>
        <dbReference type="Proteomes" id="UP000541444"/>
    </source>
</evidence>
<dbReference type="OrthoDB" id="1937804at2759"/>
<proteinExistence type="predicted"/>
<dbReference type="AlphaFoldDB" id="A0A7J7M320"/>
<reference evidence="2 3" key="1">
    <citation type="journal article" date="2020" name="IScience">
        <title>Genome Sequencing of the Endangered Kingdonia uniflora (Circaeasteraceae, Ranunculales) Reveals Potential Mechanisms of Evolutionary Specialization.</title>
        <authorList>
            <person name="Sun Y."/>
            <person name="Deng T."/>
            <person name="Zhang A."/>
            <person name="Moore M.J."/>
            <person name="Landis J.B."/>
            <person name="Lin N."/>
            <person name="Zhang H."/>
            <person name="Zhang X."/>
            <person name="Huang J."/>
            <person name="Zhang X."/>
            <person name="Sun H."/>
            <person name="Wang H."/>
        </authorList>
    </citation>
    <scope>NUCLEOTIDE SEQUENCE [LARGE SCALE GENOMIC DNA]</scope>
    <source>
        <strain evidence="2">TB1705</strain>
        <tissue evidence="2">Leaf</tissue>
    </source>
</reference>
<dbReference type="InterPro" id="IPR044824">
    <property type="entry name" value="MAIN-like"/>
</dbReference>
<gene>
    <name evidence="2" type="ORF">GIB67_026103</name>
</gene>
<sequence>MGFEEFVSIKTGNSDNRLIHALVERWWPSTHTFHFPYGDLGVTPLDFVMLMGISFGRGFELPYDDKYSKFEEAQTLFPGINEADIRCVEVRLGTLIMAHLYRGLDEVSVLMSGKRKRSITGFNALLEFWFFEYYRVGMYLVKINNFNHVYPRMGA</sequence>